<organism evidence="1 2">
    <name type="scientific">Tachysurus vachellii</name>
    <name type="common">Darkbarbel catfish</name>
    <name type="synonym">Pelteobagrus vachellii</name>
    <dbReference type="NCBI Taxonomy" id="175792"/>
    <lineage>
        <taxon>Eukaryota</taxon>
        <taxon>Metazoa</taxon>
        <taxon>Chordata</taxon>
        <taxon>Craniata</taxon>
        <taxon>Vertebrata</taxon>
        <taxon>Euteleostomi</taxon>
        <taxon>Actinopterygii</taxon>
        <taxon>Neopterygii</taxon>
        <taxon>Teleostei</taxon>
        <taxon>Ostariophysi</taxon>
        <taxon>Siluriformes</taxon>
        <taxon>Bagridae</taxon>
        <taxon>Tachysurus</taxon>
    </lineage>
</organism>
<evidence type="ECO:0000313" key="1">
    <source>
        <dbReference type="EMBL" id="KAK2869025.1"/>
    </source>
</evidence>
<dbReference type="Proteomes" id="UP001187315">
    <property type="component" value="Unassembled WGS sequence"/>
</dbReference>
<comment type="caution">
    <text evidence="1">The sequence shown here is derived from an EMBL/GenBank/DDBJ whole genome shotgun (WGS) entry which is preliminary data.</text>
</comment>
<dbReference type="EMBL" id="JAVHJS010000001">
    <property type="protein sequence ID" value="KAK2869025.1"/>
    <property type="molecule type" value="Genomic_DNA"/>
</dbReference>
<protein>
    <submittedName>
        <fullName evidence="1">Uncharacterized protein</fullName>
    </submittedName>
</protein>
<keyword evidence="2" id="KW-1185">Reference proteome</keyword>
<name>A0AA88P316_TACVA</name>
<accession>A0AA88P316</accession>
<proteinExistence type="predicted"/>
<evidence type="ECO:0000313" key="2">
    <source>
        <dbReference type="Proteomes" id="UP001187315"/>
    </source>
</evidence>
<dbReference type="AlphaFoldDB" id="A0AA88P316"/>
<gene>
    <name evidence="1" type="ORF">Q7C36_000896</name>
</gene>
<reference evidence="1" key="1">
    <citation type="submission" date="2023-08" db="EMBL/GenBank/DDBJ databases">
        <title>Pelteobagrus vachellii genome.</title>
        <authorList>
            <person name="Liu H."/>
        </authorList>
    </citation>
    <scope>NUCLEOTIDE SEQUENCE</scope>
    <source>
        <strain evidence="1">PRFRI_2022a</strain>
        <tissue evidence="1">Muscle</tissue>
    </source>
</reference>
<sequence length="79" mass="8636">MTDKIGPEESEKLMIRRTVFPHLGTIDPSQTESVGVSEAPPDKTITTSFNFAVILPTEIMLDRQNGTAVVRSTNISKCS</sequence>